<evidence type="ECO:0000256" key="1">
    <source>
        <dbReference type="ARBA" id="ARBA00022801"/>
    </source>
</evidence>
<keyword evidence="3" id="KW-1185">Reference proteome</keyword>
<reference evidence="2" key="1">
    <citation type="journal article" date="2020" name="Stud. Mycol.">
        <title>101 Dothideomycetes genomes: a test case for predicting lifestyles and emergence of pathogens.</title>
        <authorList>
            <person name="Haridas S."/>
            <person name="Albert R."/>
            <person name="Binder M."/>
            <person name="Bloem J."/>
            <person name="Labutti K."/>
            <person name="Salamov A."/>
            <person name="Andreopoulos B."/>
            <person name="Baker S."/>
            <person name="Barry K."/>
            <person name="Bills G."/>
            <person name="Bluhm B."/>
            <person name="Cannon C."/>
            <person name="Castanera R."/>
            <person name="Culley D."/>
            <person name="Daum C."/>
            <person name="Ezra D."/>
            <person name="Gonzalez J."/>
            <person name="Henrissat B."/>
            <person name="Kuo A."/>
            <person name="Liang C."/>
            <person name="Lipzen A."/>
            <person name="Lutzoni F."/>
            <person name="Magnuson J."/>
            <person name="Mondo S."/>
            <person name="Nolan M."/>
            <person name="Ohm R."/>
            <person name="Pangilinan J."/>
            <person name="Park H.-J."/>
            <person name="Ramirez L."/>
            <person name="Alfaro M."/>
            <person name="Sun H."/>
            <person name="Tritt A."/>
            <person name="Yoshinaga Y."/>
            <person name="Zwiers L.-H."/>
            <person name="Turgeon B."/>
            <person name="Goodwin S."/>
            <person name="Spatafora J."/>
            <person name="Crous P."/>
            <person name="Grigoriev I."/>
        </authorList>
    </citation>
    <scope>NUCLEOTIDE SEQUENCE</scope>
    <source>
        <strain evidence="2">CBS 121739</strain>
    </source>
</reference>
<organism evidence="2 3">
    <name type="scientific">Pseudovirgaria hyperparasitica</name>
    <dbReference type="NCBI Taxonomy" id="470096"/>
    <lineage>
        <taxon>Eukaryota</taxon>
        <taxon>Fungi</taxon>
        <taxon>Dikarya</taxon>
        <taxon>Ascomycota</taxon>
        <taxon>Pezizomycotina</taxon>
        <taxon>Dothideomycetes</taxon>
        <taxon>Dothideomycetes incertae sedis</taxon>
        <taxon>Acrospermales</taxon>
        <taxon>Acrospermaceae</taxon>
        <taxon>Pseudovirgaria</taxon>
    </lineage>
</organism>
<dbReference type="EMBL" id="ML996581">
    <property type="protein sequence ID" value="KAF2754300.1"/>
    <property type="molecule type" value="Genomic_DNA"/>
</dbReference>
<dbReference type="Proteomes" id="UP000799437">
    <property type="component" value="Unassembled WGS sequence"/>
</dbReference>
<sequence>MVALDTALITAVISQATRLATYSWENGTLAEALLEYYNPELSVFSANAFPNGKLPTDFTADDVKGLAYAKHTIELDADTLTPDGSLGDPNSLGVSAVLLAVHDAAYASAAQRQNDHTLAGKTWDGAISHRESTTELWADSEYMVPPFLAYYAVGKHDLNALRFAARQPVKYAAKLAPERGLWQHILGKPYDQETPDDTGLWSTGNAWALAGMARVYATIKNGPFAGKLGAEMKDLRVLMKGIIDGVRSAPLADDEQGAGLVRNYIQQDQWWGEISGTSLIAAAIYRMAKLEPEMFGGDCVKWADKRRRVVWQHIGKDGIASPAVNPLAWGDFTRFTSGSPEGQAFIIMMESAKRDLNT</sequence>
<dbReference type="InterPro" id="IPR010905">
    <property type="entry name" value="Glyco_hydro_88"/>
</dbReference>
<dbReference type="GeneID" id="54480419"/>
<dbReference type="PANTHER" id="PTHR41814:SF1">
    <property type="entry name" value="CELLULASE"/>
    <property type="match status" value="1"/>
</dbReference>
<accession>A0A6A6VXE5</accession>
<gene>
    <name evidence="2" type="ORF">EJ05DRAFT_155398</name>
</gene>
<evidence type="ECO:0008006" key="4">
    <source>
        <dbReference type="Google" id="ProtNLM"/>
    </source>
</evidence>
<dbReference type="Pfam" id="PF07470">
    <property type="entry name" value="Glyco_hydro_88"/>
    <property type="match status" value="1"/>
</dbReference>
<name>A0A6A6VXE5_9PEZI</name>
<dbReference type="InterPro" id="IPR008928">
    <property type="entry name" value="6-hairpin_glycosidase_sf"/>
</dbReference>
<evidence type="ECO:0000313" key="3">
    <source>
        <dbReference type="Proteomes" id="UP000799437"/>
    </source>
</evidence>
<dbReference type="Gene3D" id="1.50.10.10">
    <property type="match status" value="1"/>
</dbReference>
<protein>
    <recommendedName>
        <fullName evidence="4">Six-hairpin glycosidase</fullName>
    </recommendedName>
</protein>
<dbReference type="RefSeq" id="XP_033596751.1">
    <property type="nucleotide sequence ID" value="XM_033739365.1"/>
</dbReference>
<dbReference type="GO" id="GO:0016787">
    <property type="term" value="F:hydrolase activity"/>
    <property type="evidence" value="ECO:0007669"/>
    <property type="project" value="UniProtKB-KW"/>
</dbReference>
<dbReference type="AlphaFoldDB" id="A0A6A6VXE5"/>
<dbReference type="SUPFAM" id="SSF48208">
    <property type="entry name" value="Six-hairpin glycosidases"/>
    <property type="match status" value="1"/>
</dbReference>
<dbReference type="OrthoDB" id="4138492at2759"/>
<dbReference type="PANTHER" id="PTHR41814">
    <property type="entry name" value="EXPRESSED PROTEIN"/>
    <property type="match status" value="1"/>
</dbReference>
<evidence type="ECO:0000313" key="2">
    <source>
        <dbReference type="EMBL" id="KAF2754300.1"/>
    </source>
</evidence>
<dbReference type="InterPro" id="IPR012341">
    <property type="entry name" value="6hp_glycosidase-like_sf"/>
</dbReference>
<keyword evidence="1" id="KW-0378">Hydrolase</keyword>
<proteinExistence type="predicted"/>
<dbReference type="GO" id="GO:0005975">
    <property type="term" value="P:carbohydrate metabolic process"/>
    <property type="evidence" value="ECO:0007669"/>
    <property type="project" value="InterPro"/>
</dbReference>